<dbReference type="AlphaFoldDB" id="A0A803T198"/>
<dbReference type="PANTHER" id="PTHR45749:SF35">
    <property type="entry name" value="AC-LIKE TRANSPOSASE-RELATED"/>
    <property type="match status" value="1"/>
</dbReference>
<gene>
    <name evidence="2" type="primary">LOC103278515</name>
</gene>
<evidence type="ECO:0000313" key="3">
    <source>
        <dbReference type="Proteomes" id="UP000001646"/>
    </source>
</evidence>
<dbReference type="Pfam" id="PF14291">
    <property type="entry name" value="DUF4371"/>
    <property type="match status" value="1"/>
</dbReference>
<reference evidence="2 3" key="1">
    <citation type="submission" date="2009-12" db="EMBL/GenBank/DDBJ databases">
        <title>The Genome Sequence of Anolis carolinensis (Green Anole Lizard).</title>
        <authorList>
            <consortium name="The Genome Sequencing Platform"/>
            <person name="Di Palma F."/>
            <person name="Alfoldi J."/>
            <person name="Heiman D."/>
            <person name="Young S."/>
            <person name="Grabherr M."/>
            <person name="Johnson J."/>
            <person name="Lander E.S."/>
            <person name="Lindblad-Toh K."/>
        </authorList>
    </citation>
    <scope>NUCLEOTIDE SEQUENCE [LARGE SCALE GENOMIC DNA]</scope>
    <source>
        <strain evidence="2 3">JBL SC #1</strain>
    </source>
</reference>
<name>A0A803T198_ANOCA</name>
<dbReference type="SMART" id="SM00597">
    <property type="entry name" value="ZnF_TTF"/>
    <property type="match status" value="1"/>
</dbReference>
<dbReference type="OrthoDB" id="9950531at2759"/>
<dbReference type="GeneID" id="103278515"/>
<dbReference type="GeneTree" id="ENSGT00940000154356"/>
<accession>A0A803T198</accession>
<sequence length="856" mass="97205">MSDGRKHLSGAAKRKRELKAAYSSKSKRALMDFITVDTTGESSVDTEMCVGAGCEEVTVLLNSQTTDEPTVTASTSQTEVKMHISEDYKSDVTMVDELVMTATEYSSSILDDPGLWVDVNSDMRDFLVLNGPQQVKIFSFPKDSVKRSFHRMYYWRELPNGDKLERPWLMYSKTQNAAFCFCCKLFQPNTLFALCSNGTKDWRNLARNLSSHEKTPYHQKAFCSWKELEARLKLKVNIDDKDQEKMASETHHWQNVMKRLIGIVKLLAAQNLSLYGTSDQLFVPDNGNFLKIVELMGEFDSVLKEHLRRVTTKEIHSHYLGKTTQNEIIQLLATEVKQKILTLLKSAKYYSIILDCTVGNSHVEQMILMVRFVTAIEATANVAAVVNIREHFLEFIDVDDTKGCSMANVLLKRLEEMGIAIVDMRGQSYDNGANMKGKNSGVQTWLQELSPCAFFVPCSSHSLNIVVTDAASNFSEAVEFFNSVKSIYGFFSVSARRWEVLKQYLGTFNLTPKSLSSARWESSLEAIKVIRHRIGEVYDAINAVMEDGALTKAAHSKTQVEGERVAGNICSFKFLCCLVLWHDILLEINVVNEKLQEVNLDIIGVVKQLDKTKLYLQCYWSDEGFENILKSAQKLAEELDIDVDFPPVQELRSRHITDFHFEGRDLIRDPKQYFRVKFFNQVLACAIQSVEECFLQLKEHSNIFGMLYDIKCLNEITPEDLRQQCGALEKVLTHGKLRDIDGNDLHDELKALSKYVPVGSTPKDVLEYICAKRIVTLFPNTFIALRILLTLPITVASRGHCLSKLKLIKTHLYSTMMQDRIEGLAIVAIEHELAEIIDLKEAVHIFATKKAQRSPF</sequence>
<evidence type="ECO:0000259" key="1">
    <source>
        <dbReference type="SMART" id="SM00597"/>
    </source>
</evidence>
<dbReference type="InterPro" id="IPR006580">
    <property type="entry name" value="Znf_TTF"/>
</dbReference>
<feature type="domain" description="TTF-type" evidence="1">
    <location>
        <begin position="153"/>
        <end position="239"/>
    </location>
</feature>
<protein>
    <recommendedName>
        <fullName evidence="1">TTF-type domain-containing protein</fullName>
    </recommendedName>
</protein>
<dbReference type="InterPro" id="IPR025398">
    <property type="entry name" value="DUF4371"/>
</dbReference>
<dbReference type="SUPFAM" id="SSF53098">
    <property type="entry name" value="Ribonuclease H-like"/>
    <property type="match status" value="1"/>
</dbReference>
<organism evidence="2 3">
    <name type="scientific">Anolis carolinensis</name>
    <name type="common">Green anole</name>
    <name type="synonym">American chameleon</name>
    <dbReference type="NCBI Taxonomy" id="28377"/>
    <lineage>
        <taxon>Eukaryota</taxon>
        <taxon>Metazoa</taxon>
        <taxon>Chordata</taxon>
        <taxon>Craniata</taxon>
        <taxon>Vertebrata</taxon>
        <taxon>Euteleostomi</taxon>
        <taxon>Lepidosauria</taxon>
        <taxon>Squamata</taxon>
        <taxon>Bifurcata</taxon>
        <taxon>Unidentata</taxon>
        <taxon>Episquamata</taxon>
        <taxon>Toxicofera</taxon>
        <taxon>Iguania</taxon>
        <taxon>Dactyloidae</taxon>
        <taxon>Anolis</taxon>
    </lineage>
</organism>
<reference evidence="2" key="2">
    <citation type="submission" date="2025-08" db="UniProtKB">
        <authorList>
            <consortium name="Ensembl"/>
        </authorList>
    </citation>
    <scope>IDENTIFICATION</scope>
</reference>
<dbReference type="InParanoid" id="A0A803T198"/>
<dbReference type="Proteomes" id="UP000001646">
    <property type="component" value="Chromosome 4"/>
</dbReference>
<dbReference type="KEGG" id="acs:103278515"/>
<proteinExistence type="predicted"/>
<reference evidence="2" key="3">
    <citation type="submission" date="2025-09" db="UniProtKB">
        <authorList>
            <consortium name="Ensembl"/>
        </authorList>
    </citation>
    <scope>IDENTIFICATION</scope>
</reference>
<dbReference type="Ensembl" id="ENSACAT00000042679.1">
    <property type="protein sequence ID" value="ENSACAP00000028988.1"/>
    <property type="gene ID" value="ENSACAG00000038629.1"/>
</dbReference>
<dbReference type="PANTHER" id="PTHR45749">
    <property type="match status" value="1"/>
</dbReference>
<dbReference type="InterPro" id="IPR012337">
    <property type="entry name" value="RNaseH-like_sf"/>
</dbReference>
<evidence type="ECO:0000313" key="2">
    <source>
        <dbReference type="Ensembl" id="ENSACAP00000028988.1"/>
    </source>
</evidence>
<keyword evidence="3" id="KW-1185">Reference proteome</keyword>